<dbReference type="PROSITE" id="PS50886">
    <property type="entry name" value="TRBD"/>
    <property type="match status" value="1"/>
</dbReference>
<evidence type="ECO:0000256" key="3">
    <source>
        <dbReference type="PROSITE-ProRule" id="PRU00209"/>
    </source>
</evidence>
<name>A0A1F4WHR1_UNCKA</name>
<dbReference type="GO" id="GO:0000049">
    <property type="term" value="F:tRNA binding"/>
    <property type="evidence" value="ECO:0007669"/>
    <property type="project" value="UniProtKB-UniRule"/>
</dbReference>
<dbReference type="InterPro" id="IPR012340">
    <property type="entry name" value="NA-bd_OB-fold"/>
</dbReference>
<dbReference type="Gene3D" id="2.40.50.140">
    <property type="entry name" value="Nucleic acid-binding proteins"/>
    <property type="match status" value="1"/>
</dbReference>
<dbReference type="SUPFAM" id="SSF50249">
    <property type="entry name" value="Nucleic acid-binding proteins"/>
    <property type="match status" value="1"/>
</dbReference>
<proteinExistence type="predicted"/>
<accession>A0A1F4WHR1</accession>
<organism evidence="5 6">
    <name type="scientific">candidate division WWE3 bacterium RIFOXYC1_FULL_39_7</name>
    <dbReference type="NCBI Taxonomy" id="1802643"/>
    <lineage>
        <taxon>Bacteria</taxon>
        <taxon>Katanobacteria</taxon>
    </lineage>
</organism>
<gene>
    <name evidence="5" type="ORF">A2415_03980</name>
</gene>
<dbReference type="PANTHER" id="PTHR11586:SF37">
    <property type="entry name" value="TRNA-BINDING DOMAIN-CONTAINING PROTEIN"/>
    <property type="match status" value="1"/>
</dbReference>
<keyword evidence="2 3" id="KW-0694">RNA-binding</keyword>
<dbReference type="EMBL" id="MEWA01000029">
    <property type="protein sequence ID" value="OGC68931.1"/>
    <property type="molecule type" value="Genomic_DNA"/>
</dbReference>
<dbReference type="Proteomes" id="UP000179113">
    <property type="component" value="Unassembled WGS sequence"/>
</dbReference>
<keyword evidence="1 3" id="KW-0820">tRNA-binding</keyword>
<comment type="caution">
    <text evidence="5">The sequence shown here is derived from an EMBL/GenBank/DDBJ whole genome shotgun (WGS) entry which is preliminary data.</text>
</comment>
<dbReference type="InterPro" id="IPR002547">
    <property type="entry name" value="tRNA-bd_dom"/>
</dbReference>
<protein>
    <recommendedName>
        <fullName evidence="4">tRNA-binding domain-containing protein</fullName>
    </recommendedName>
</protein>
<dbReference type="AlphaFoldDB" id="A0A1F4WHR1"/>
<dbReference type="InterPro" id="IPR051270">
    <property type="entry name" value="Tyrosine-tRNA_ligase_regulator"/>
</dbReference>
<evidence type="ECO:0000256" key="1">
    <source>
        <dbReference type="ARBA" id="ARBA00022555"/>
    </source>
</evidence>
<reference evidence="5 6" key="1">
    <citation type="journal article" date="2016" name="Nat. Commun.">
        <title>Thousands of microbial genomes shed light on interconnected biogeochemical processes in an aquifer system.</title>
        <authorList>
            <person name="Anantharaman K."/>
            <person name="Brown C.T."/>
            <person name="Hug L.A."/>
            <person name="Sharon I."/>
            <person name="Castelle C.J."/>
            <person name="Probst A.J."/>
            <person name="Thomas B.C."/>
            <person name="Singh A."/>
            <person name="Wilkins M.J."/>
            <person name="Karaoz U."/>
            <person name="Brodie E.L."/>
            <person name="Williams K.H."/>
            <person name="Hubbard S.S."/>
            <person name="Banfield J.F."/>
        </authorList>
    </citation>
    <scope>NUCLEOTIDE SEQUENCE [LARGE SCALE GENOMIC DNA]</scope>
</reference>
<sequence>MISFEDFSKVDIRAGYVEECTKVEGSVKLIRLIVDFGELGKKQILTALGEFFTPEQVQGLTALFVVNMTPRKLMGFESEGMIMGTEEDLPKILLAPEGVAPGTRII</sequence>
<evidence type="ECO:0000256" key="2">
    <source>
        <dbReference type="ARBA" id="ARBA00022884"/>
    </source>
</evidence>
<evidence type="ECO:0000313" key="6">
    <source>
        <dbReference type="Proteomes" id="UP000179113"/>
    </source>
</evidence>
<evidence type="ECO:0000259" key="4">
    <source>
        <dbReference type="PROSITE" id="PS50886"/>
    </source>
</evidence>
<dbReference type="PANTHER" id="PTHR11586">
    <property type="entry name" value="TRNA-AMINOACYLATION COFACTOR ARC1 FAMILY MEMBER"/>
    <property type="match status" value="1"/>
</dbReference>
<evidence type="ECO:0000313" key="5">
    <source>
        <dbReference type="EMBL" id="OGC68931.1"/>
    </source>
</evidence>
<feature type="domain" description="TRNA-binding" evidence="4">
    <location>
        <begin position="6"/>
        <end position="106"/>
    </location>
</feature>
<dbReference type="Pfam" id="PF01588">
    <property type="entry name" value="tRNA_bind"/>
    <property type="match status" value="1"/>
</dbReference>